<dbReference type="InterPro" id="IPR050888">
    <property type="entry name" value="ZnF_C2H2-type_TF"/>
</dbReference>
<dbReference type="EMBL" id="JANPWZ010000685">
    <property type="protein sequence ID" value="KAJ3573398.1"/>
    <property type="molecule type" value="Genomic_DNA"/>
</dbReference>
<keyword evidence="5" id="KW-0862">Zinc</keyword>
<feature type="compositionally biased region" description="Polar residues" evidence="7">
    <location>
        <begin position="925"/>
        <end position="934"/>
    </location>
</feature>
<sequence>MNKGKAKITDREAEELQVQQELEALARDAFLSKTDDDQVDEDVDLEDPEHEIPLPPEIETRDADDDGIVWEDGKPARNDKDGAISVINHTVRREIGEESQKIDLGPLNQHFRSGEPTFEQYVSKCSDSVIRSFKEANGKKNEFERLDDWTGLQLCHNSGPFSMSLDACQNIATLVIDGKHRPLINHAENNLFMTTEAINKIKWWYAPVVMAIIGTWLRILNDSRRFAEKAAELMFLFICFLNCSMLHIVTGISQTSRQARFQFFNRITNSLDDIRALFEVTRTGRFNIYLEQLSEGQGLARFYFFQLGDRTNGNGLHPKRRKKDWARYERTYKVLIRIAQHYGINKQEFEDLFTIKSFWNPDLRVFFPFHFWAAQLAEHLQWDHDTTFRFFELRLEMLQHCDRKAREYRVNEPHLSADRLMYHVAHLLCALAQKLKRKGYRGEELKFRVGLDRAGLPILPFLCSSVKATLAKYPQHGIAMETGYQGAEPDANFDPVESWQMSNSTMEYTTTAMNNAQGVYDADVIPDIVALLECIPFKGPLAAVDVTMGQSIWGVRLPNNPVVQCPKPTFTCDVLLPDDPWIKGVPQNYQCRGCGEGPFKDCGELMRHLNDNHLSLDVEASQCKTCASQFPSQKACKWHGKTTHPEDPEANYEECVKAWNGYLTCPFEDCVRHNAEKSKEYSQVKDVTGHLRNSHGEYWCNYCSVLFPNTDDGKEACQAHNAEFHSPTRDYGVDGARWQDKCYTADPAKRQYTCSFCGKTMNSANFGYLHLNVQHPLCNVVGCEVRVKNRADLPKHRKTHESCLCPHCPDGHNLVADKHVLEVHADNEDLHCPECKGWYWAPDVLKQHIRDKHPDSKGDGTGGGNGGGGSNDDDDAGDGGDGDGDGDAPGGNDDSEDGVRPSQPSHTSATLKHQRKKQRGGAGQSWATKFSLSPNRPHGDPSDPSGSPRRGLAGMWGSITIKKSVPAPLIVVPEEPVYDGTGAGTGAATRRITRSMSAHRASVLPQTPGQSPDPSAPGPSAPGPSAPGPPGSPGSRRRDRLGQRVLKVIDDTKDKMKQTRKKRMPFLSGQKKMSDFFKKKDDPVV</sequence>
<dbReference type="InterPro" id="IPR013087">
    <property type="entry name" value="Znf_C2H2_type"/>
</dbReference>
<feature type="region of interest" description="Disordered" evidence="7">
    <location>
        <begin position="975"/>
        <end position="1085"/>
    </location>
</feature>
<feature type="region of interest" description="Disordered" evidence="7">
    <location>
        <begin position="850"/>
        <end position="954"/>
    </location>
</feature>
<feature type="domain" description="C2H2-type" evidence="9">
    <location>
        <begin position="778"/>
        <end position="800"/>
    </location>
</feature>
<evidence type="ECO:0000256" key="1">
    <source>
        <dbReference type="ARBA" id="ARBA00004123"/>
    </source>
</evidence>
<keyword evidence="3" id="KW-0677">Repeat</keyword>
<evidence type="ECO:0000259" key="9">
    <source>
        <dbReference type="PROSITE" id="PS00028"/>
    </source>
</evidence>
<keyword evidence="11" id="KW-1185">Reference proteome</keyword>
<dbReference type="PANTHER" id="PTHR24406">
    <property type="entry name" value="TRANSCRIPTIONAL REPRESSOR CTCFL-RELATED"/>
    <property type="match status" value="1"/>
</dbReference>
<keyword evidence="8" id="KW-1133">Transmembrane helix</keyword>
<dbReference type="AlphaFoldDB" id="A0A9W8NFS3"/>
<keyword evidence="8" id="KW-0472">Membrane</keyword>
<feature type="transmembrane region" description="Helical" evidence="8">
    <location>
        <begin position="233"/>
        <end position="252"/>
    </location>
</feature>
<feature type="compositionally biased region" description="Gly residues" evidence="7">
    <location>
        <begin position="859"/>
        <end position="870"/>
    </location>
</feature>
<gene>
    <name evidence="10" type="ORF">NPX13_g4718</name>
</gene>
<protein>
    <recommendedName>
        <fullName evidence="9">C2H2-type domain-containing protein</fullName>
    </recommendedName>
</protein>
<dbReference type="PROSITE" id="PS00028">
    <property type="entry name" value="ZINC_FINGER_C2H2_1"/>
    <property type="match status" value="4"/>
</dbReference>
<feature type="domain" description="C2H2-type" evidence="9">
    <location>
        <begin position="754"/>
        <end position="775"/>
    </location>
</feature>
<keyword evidence="6" id="KW-0539">Nucleus</keyword>
<feature type="compositionally biased region" description="Basic and acidic residues" evidence="7">
    <location>
        <begin position="1047"/>
        <end position="1057"/>
    </location>
</feature>
<reference evidence="10" key="1">
    <citation type="submission" date="2022-07" db="EMBL/GenBank/DDBJ databases">
        <title>Genome Sequence of Xylaria arbuscula.</title>
        <authorList>
            <person name="Buettner E."/>
        </authorList>
    </citation>
    <scope>NUCLEOTIDE SEQUENCE</scope>
    <source>
        <strain evidence="10">VT107</strain>
    </source>
</reference>
<keyword evidence="2" id="KW-0479">Metal-binding</keyword>
<feature type="compositionally biased region" description="Low complexity" evidence="7">
    <location>
        <begin position="942"/>
        <end position="951"/>
    </location>
</feature>
<dbReference type="GO" id="GO:0005634">
    <property type="term" value="C:nucleus"/>
    <property type="evidence" value="ECO:0007669"/>
    <property type="project" value="UniProtKB-SubCell"/>
</dbReference>
<dbReference type="SMART" id="SM00355">
    <property type="entry name" value="ZnF_C2H2"/>
    <property type="match status" value="6"/>
</dbReference>
<comment type="caution">
    <text evidence="10">The sequence shown here is derived from an EMBL/GenBank/DDBJ whole genome shotgun (WGS) entry which is preliminary data.</text>
</comment>
<keyword evidence="4" id="KW-0863">Zinc-finger</keyword>
<accession>A0A9W8NFS3</accession>
<feature type="compositionally biased region" description="Pro residues" evidence="7">
    <location>
        <begin position="1014"/>
        <end position="1032"/>
    </location>
</feature>
<feature type="compositionally biased region" description="Acidic residues" evidence="7">
    <location>
        <begin position="37"/>
        <end position="49"/>
    </location>
</feature>
<dbReference type="VEuPathDB" id="FungiDB:F4678DRAFT_456950"/>
<dbReference type="Proteomes" id="UP001148614">
    <property type="component" value="Unassembled WGS sequence"/>
</dbReference>
<evidence type="ECO:0000256" key="7">
    <source>
        <dbReference type="SAM" id="MobiDB-lite"/>
    </source>
</evidence>
<evidence type="ECO:0000256" key="4">
    <source>
        <dbReference type="ARBA" id="ARBA00022771"/>
    </source>
</evidence>
<proteinExistence type="predicted"/>
<evidence type="ECO:0000256" key="6">
    <source>
        <dbReference type="ARBA" id="ARBA00023242"/>
    </source>
</evidence>
<evidence type="ECO:0000256" key="8">
    <source>
        <dbReference type="SAM" id="Phobius"/>
    </source>
</evidence>
<evidence type="ECO:0000313" key="10">
    <source>
        <dbReference type="EMBL" id="KAJ3573398.1"/>
    </source>
</evidence>
<feature type="transmembrane region" description="Helical" evidence="8">
    <location>
        <begin position="203"/>
        <end position="221"/>
    </location>
</feature>
<feature type="compositionally biased region" description="Acidic residues" evidence="7">
    <location>
        <begin position="871"/>
        <end position="886"/>
    </location>
</feature>
<dbReference type="GO" id="GO:0008270">
    <property type="term" value="F:zinc ion binding"/>
    <property type="evidence" value="ECO:0007669"/>
    <property type="project" value="UniProtKB-KW"/>
</dbReference>
<comment type="subcellular location">
    <subcellularLocation>
        <location evidence="1">Nucleus</location>
    </subcellularLocation>
</comment>
<feature type="compositionally biased region" description="Basic and acidic residues" evidence="7">
    <location>
        <begin position="1072"/>
        <end position="1085"/>
    </location>
</feature>
<evidence type="ECO:0000256" key="5">
    <source>
        <dbReference type="ARBA" id="ARBA00022833"/>
    </source>
</evidence>
<evidence type="ECO:0000256" key="3">
    <source>
        <dbReference type="ARBA" id="ARBA00022737"/>
    </source>
</evidence>
<name>A0A9W8NFS3_9PEZI</name>
<evidence type="ECO:0000313" key="11">
    <source>
        <dbReference type="Proteomes" id="UP001148614"/>
    </source>
</evidence>
<feature type="compositionally biased region" description="Polar residues" evidence="7">
    <location>
        <begin position="902"/>
        <end position="911"/>
    </location>
</feature>
<evidence type="ECO:0000256" key="2">
    <source>
        <dbReference type="ARBA" id="ARBA00022723"/>
    </source>
</evidence>
<feature type="domain" description="C2H2-type" evidence="9">
    <location>
        <begin position="832"/>
        <end position="853"/>
    </location>
</feature>
<keyword evidence="8" id="KW-0812">Transmembrane</keyword>
<organism evidence="10 11">
    <name type="scientific">Xylaria arbuscula</name>
    <dbReference type="NCBI Taxonomy" id="114810"/>
    <lineage>
        <taxon>Eukaryota</taxon>
        <taxon>Fungi</taxon>
        <taxon>Dikarya</taxon>
        <taxon>Ascomycota</taxon>
        <taxon>Pezizomycotina</taxon>
        <taxon>Sordariomycetes</taxon>
        <taxon>Xylariomycetidae</taxon>
        <taxon>Xylariales</taxon>
        <taxon>Xylariaceae</taxon>
        <taxon>Xylaria</taxon>
    </lineage>
</organism>
<feature type="domain" description="C2H2-type" evidence="9">
    <location>
        <begin position="623"/>
        <end position="644"/>
    </location>
</feature>
<feature type="region of interest" description="Disordered" evidence="7">
    <location>
        <begin position="30"/>
        <end position="76"/>
    </location>
</feature>